<accession>A0A834KE95</accession>
<evidence type="ECO:0000313" key="3">
    <source>
        <dbReference type="EMBL" id="KAF7402301.1"/>
    </source>
</evidence>
<dbReference type="EMBL" id="JACSEA010000004">
    <property type="protein sequence ID" value="KAF7402301.1"/>
    <property type="molecule type" value="Genomic_DNA"/>
</dbReference>
<evidence type="ECO:0000256" key="1">
    <source>
        <dbReference type="ARBA" id="ARBA00009508"/>
    </source>
</evidence>
<reference evidence="3" key="1">
    <citation type="journal article" date="2020" name="G3 (Bethesda)">
        <title>High-Quality Assemblies for Three Invasive Social Wasps from the &lt;i&gt;Vespula&lt;/i&gt; Genus.</title>
        <authorList>
            <person name="Harrop T.W.R."/>
            <person name="Guhlin J."/>
            <person name="McLaughlin G.M."/>
            <person name="Permina E."/>
            <person name="Stockwell P."/>
            <person name="Gilligan J."/>
            <person name="Le Lec M.F."/>
            <person name="Gruber M.A.M."/>
            <person name="Quinn O."/>
            <person name="Lovegrove M."/>
            <person name="Duncan E.J."/>
            <person name="Remnant E.J."/>
            <person name="Van Eeckhoven J."/>
            <person name="Graham B."/>
            <person name="Knapp R.A."/>
            <person name="Langford K.W."/>
            <person name="Kronenberg Z."/>
            <person name="Press M.O."/>
            <person name="Eacker S.M."/>
            <person name="Wilson-Rankin E.E."/>
            <person name="Purcell J."/>
            <person name="Lester P.J."/>
            <person name="Dearden P.K."/>
        </authorList>
    </citation>
    <scope>NUCLEOTIDE SEQUENCE</scope>
    <source>
        <strain evidence="3">Marl-1</strain>
    </source>
</reference>
<comment type="similarity">
    <text evidence="1">Belongs to the complex I LYR family.</text>
</comment>
<dbReference type="PANTHER" id="PTHR13166:SF7">
    <property type="entry name" value="LYR MOTIF-CONTAINING PROTEIN 4"/>
    <property type="match status" value="1"/>
</dbReference>
<dbReference type="GO" id="GO:0016226">
    <property type="term" value="P:iron-sulfur cluster assembly"/>
    <property type="evidence" value="ECO:0007669"/>
    <property type="project" value="InterPro"/>
</dbReference>
<dbReference type="AlphaFoldDB" id="A0A834KE95"/>
<dbReference type="Proteomes" id="UP000614350">
    <property type="component" value="Unassembled WGS sequence"/>
</dbReference>
<dbReference type="PANTHER" id="PTHR13166">
    <property type="entry name" value="PROTEIN C6ORF149"/>
    <property type="match status" value="1"/>
</dbReference>
<gene>
    <name evidence="3" type="ORF">HZH66_004568</name>
</gene>
<dbReference type="CDD" id="cd20264">
    <property type="entry name" value="Complex1_LYR_LYRM4"/>
    <property type="match status" value="1"/>
</dbReference>
<dbReference type="InterPro" id="IPR051522">
    <property type="entry name" value="ISC_assembly_LYR"/>
</dbReference>
<organism evidence="3 4">
    <name type="scientific">Vespula vulgaris</name>
    <name type="common">Yellow jacket</name>
    <name type="synonym">Wasp</name>
    <dbReference type="NCBI Taxonomy" id="7454"/>
    <lineage>
        <taxon>Eukaryota</taxon>
        <taxon>Metazoa</taxon>
        <taxon>Ecdysozoa</taxon>
        <taxon>Arthropoda</taxon>
        <taxon>Hexapoda</taxon>
        <taxon>Insecta</taxon>
        <taxon>Pterygota</taxon>
        <taxon>Neoptera</taxon>
        <taxon>Endopterygota</taxon>
        <taxon>Hymenoptera</taxon>
        <taxon>Apocrita</taxon>
        <taxon>Aculeata</taxon>
        <taxon>Vespoidea</taxon>
        <taxon>Vespidae</taxon>
        <taxon>Vespinae</taxon>
        <taxon>Vespula</taxon>
    </lineage>
</organism>
<comment type="caution">
    <text evidence="3">The sequence shown here is derived from an EMBL/GenBank/DDBJ whole genome shotgun (WGS) entry which is preliminary data.</text>
</comment>
<keyword evidence="4" id="KW-1185">Reference proteome</keyword>
<evidence type="ECO:0000313" key="4">
    <source>
        <dbReference type="Proteomes" id="UP000614350"/>
    </source>
</evidence>
<dbReference type="InterPro" id="IPR045297">
    <property type="entry name" value="Complex1_LYR_LYRM4"/>
</dbReference>
<name>A0A834KE95_VESVU</name>
<evidence type="ECO:0000259" key="2">
    <source>
        <dbReference type="Pfam" id="PF05347"/>
    </source>
</evidence>
<sequence>MANTQNKILNLYRNLIRECKKWNSYNFRMYALRKVRYEFQQNKTLQDEKEIQQCLKKGQEALEMIKRQVIIGHLYATRPLIIETTTTSKNKLNSKFV</sequence>
<dbReference type="InterPro" id="IPR008011">
    <property type="entry name" value="Complex1_LYR_dom"/>
</dbReference>
<dbReference type="GO" id="GO:1990221">
    <property type="term" value="C:L-cysteine desulfurase complex"/>
    <property type="evidence" value="ECO:0007669"/>
    <property type="project" value="TreeGrafter"/>
</dbReference>
<protein>
    <recommendedName>
        <fullName evidence="2">Complex 1 LYR protein domain-containing protein</fullName>
    </recommendedName>
</protein>
<dbReference type="Pfam" id="PF05347">
    <property type="entry name" value="Complex1_LYR"/>
    <property type="match status" value="1"/>
</dbReference>
<proteinExistence type="inferred from homology"/>
<dbReference type="GO" id="GO:0005739">
    <property type="term" value="C:mitochondrion"/>
    <property type="evidence" value="ECO:0007669"/>
    <property type="project" value="TreeGrafter"/>
</dbReference>
<feature type="domain" description="Complex 1 LYR protein" evidence="2">
    <location>
        <begin position="7"/>
        <end position="64"/>
    </location>
</feature>